<organism evidence="12 13">
    <name type="scientific">Blautia aquisgranensis</name>
    <dbReference type="NCBI Taxonomy" id="3133153"/>
    <lineage>
        <taxon>Bacteria</taxon>
        <taxon>Bacillati</taxon>
        <taxon>Bacillota</taxon>
        <taxon>Clostridia</taxon>
        <taxon>Lachnospirales</taxon>
        <taxon>Lachnospiraceae</taxon>
        <taxon>Blautia</taxon>
    </lineage>
</organism>
<keyword evidence="9" id="KW-0119">Carbohydrate metabolism</keyword>
<evidence type="ECO:0000256" key="5">
    <source>
        <dbReference type="ARBA" id="ARBA00022801"/>
    </source>
</evidence>
<protein>
    <recommendedName>
        <fullName evidence="4 8">Sucrose-6-phosphate hydrolase</fullName>
        <ecNumber evidence="3 8">3.2.1.26</ecNumber>
    </recommendedName>
    <alternativeName>
        <fullName evidence="7 9">Invertase</fullName>
    </alternativeName>
</protein>
<dbReference type="InterPro" id="IPR006232">
    <property type="entry name" value="Suc6P_hydrolase"/>
</dbReference>
<reference evidence="12 13" key="1">
    <citation type="submission" date="2024-03" db="EMBL/GenBank/DDBJ databases">
        <title>Human intestinal bacterial collection.</title>
        <authorList>
            <person name="Pauvert C."/>
            <person name="Hitch T.C.A."/>
            <person name="Clavel T."/>
        </authorList>
    </citation>
    <scope>NUCLEOTIDE SEQUENCE [LARGE SCALE GENOMIC DNA]</scope>
    <source>
        <strain evidence="12 13">CLA-JM-H16</strain>
    </source>
</reference>
<evidence type="ECO:0000256" key="6">
    <source>
        <dbReference type="ARBA" id="ARBA00023295"/>
    </source>
</evidence>
<gene>
    <name evidence="12" type="ORF">WMO28_10580</name>
</gene>
<keyword evidence="6 8" id="KW-0326">Glycosidase</keyword>
<dbReference type="RefSeq" id="WP_349057017.1">
    <property type="nucleotide sequence ID" value="NZ_JBBMEJ010000012.1"/>
</dbReference>
<dbReference type="PROSITE" id="PS00609">
    <property type="entry name" value="GLYCOSYL_HYDROL_F32"/>
    <property type="match status" value="1"/>
</dbReference>
<dbReference type="NCBIfam" id="TIGR01322">
    <property type="entry name" value="scrB_fam"/>
    <property type="match status" value="1"/>
</dbReference>
<evidence type="ECO:0000259" key="10">
    <source>
        <dbReference type="Pfam" id="PF00251"/>
    </source>
</evidence>
<evidence type="ECO:0000313" key="12">
    <source>
        <dbReference type="EMBL" id="MEQ2371379.1"/>
    </source>
</evidence>
<evidence type="ECO:0000259" key="11">
    <source>
        <dbReference type="Pfam" id="PF08244"/>
    </source>
</evidence>
<comment type="caution">
    <text evidence="12">The sequence shown here is derived from an EMBL/GenBank/DDBJ whole genome shotgun (WGS) entry which is preliminary data.</text>
</comment>
<evidence type="ECO:0000256" key="4">
    <source>
        <dbReference type="ARBA" id="ARBA00019623"/>
    </source>
</evidence>
<dbReference type="EMBL" id="JBBMEJ010000012">
    <property type="protein sequence ID" value="MEQ2371379.1"/>
    <property type="molecule type" value="Genomic_DNA"/>
</dbReference>
<dbReference type="InterPro" id="IPR051214">
    <property type="entry name" value="GH32_Enzymes"/>
</dbReference>
<dbReference type="InterPro" id="IPR001362">
    <property type="entry name" value="Glyco_hydro_32"/>
</dbReference>
<dbReference type="InterPro" id="IPR013320">
    <property type="entry name" value="ConA-like_dom_sf"/>
</dbReference>
<evidence type="ECO:0000256" key="2">
    <source>
        <dbReference type="ARBA" id="ARBA00009902"/>
    </source>
</evidence>
<proteinExistence type="inferred from homology"/>
<dbReference type="Gene3D" id="2.60.120.560">
    <property type="entry name" value="Exo-inulinase, domain 1"/>
    <property type="match status" value="1"/>
</dbReference>
<evidence type="ECO:0000313" key="13">
    <source>
        <dbReference type="Proteomes" id="UP001473063"/>
    </source>
</evidence>
<comment type="function">
    <text evidence="9">Enables the bacterium to metabolize sucrose as a sole carbon source.</text>
</comment>
<evidence type="ECO:0000256" key="8">
    <source>
        <dbReference type="RuleBase" id="RU362110"/>
    </source>
</evidence>
<dbReference type="InterPro" id="IPR013148">
    <property type="entry name" value="Glyco_hydro_32_N"/>
</dbReference>
<dbReference type="Proteomes" id="UP001473063">
    <property type="component" value="Unassembled WGS sequence"/>
</dbReference>
<dbReference type="CDD" id="cd08996">
    <property type="entry name" value="GH32_FFase"/>
    <property type="match status" value="1"/>
</dbReference>
<dbReference type="Gene3D" id="2.115.10.20">
    <property type="entry name" value="Glycosyl hydrolase domain, family 43"/>
    <property type="match status" value="1"/>
</dbReference>
<name>A0ABV1BGR0_9FIRM</name>
<comment type="subcellular location">
    <subcellularLocation>
        <location evidence="9">Cytoplasm</location>
    </subcellularLocation>
</comment>
<dbReference type="InterPro" id="IPR023296">
    <property type="entry name" value="Glyco_hydro_beta-prop_sf"/>
</dbReference>
<dbReference type="GO" id="GO:0016787">
    <property type="term" value="F:hydrolase activity"/>
    <property type="evidence" value="ECO:0007669"/>
    <property type="project" value="UniProtKB-KW"/>
</dbReference>
<dbReference type="Pfam" id="PF00251">
    <property type="entry name" value="Glyco_hydro_32N"/>
    <property type="match status" value="1"/>
</dbReference>
<accession>A0ABV1BGR0</accession>
<comment type="catalytic activity">
    <reaction evidence="8">
        <text>Hydrolysis of terminal non-reducing beta-D-fructofuranoside residues in beta-D-fructofuranosides.</text>
        <dbReference type="EC" id="3.2.1.26"/>
    </reaction>
</comment>
<dbReference type="PANTHER" id="PTHR43101">
    <property type="entry name" value="BETA-FRUCTOSIDASE"/>
    <property type="match status" value="1"/>
</dbReference>
<keyword evidence="5 8" id="KW-0378">Hydrolase</keyword>
<evidence type="ECO:0000256" key="9">
    <source>
        <dbReference type="RuleBase" id="RU365015"/>
    </source>
</evidence>
<dbReference type="SUPFAM" id="SSF75005">
    <property type="entry name" value="Arabinanase/levansucrase/invertase"/>
    <property type="match status" value="1"/>
</dbReference>
<keyword evidence="13" id="KW-1185">Reference proteome</keyword>
<dbReference type="SUPFAM" id="SSF49899">
    <property type="entry name" value="Concanavalin A-like lectins/glucanases"/>
    <property type="match status" value="1"/>
</dbReference>
<dbReference type="PANTHER" id="PTHR43101:SF1">
    <property type="entry name" value="BETA-FRUCTOSIDASE"/>
    <property type="match status" value="1"/>
</dbReference>
<dbReference type="EC" id="3.2.1.26" evidence="3 8"/>
<dbReference type="Pfam" id="PF08244">
    <property type="entry name" value="Glyco_hydro_32C"/>
    <property type="match status" value="1"/>
</dbReference>
<feature type="domain" description="Glycosyl hydrolase family 32 N-terminal" evidence="10">
    <location>
        <begin position="29"/>
        <end position="326"/>
    </location>
</feature>
<evidence type="ECO:0000256" key="1">
    <source>
        <dbReference type="ARBA" id="ARBA00004914"/>
    </source>
</evidence>
<comment type="pathway">
    <text evidence="1 9">Glycan biosynthesis; sucrose metabolism.</text>
</comment>
<dbReference type="SMART" id="SM00640">
    <property type="entry name" value="Glyco_32"/>
    <property type="match status" value="1"/>
</dbReference>
<dbReference type="InterPro" id="IPR013189">
    <property type="entry name" value="Glyco_hydro_32_C"/>
</dbReference>
<comment type="similarity">
    <text evidence="2 8">Belongs to the glycosyl hydrolase 32 family.</text>
</comment>
<feature type="domain" description="Glycosyl hydrolase family 32 C-terminal" evidence="11">
    <location>
        <begin position="333"/>
        <end position="480"/>
    </location>
</feature>
<evidence type="ECO:0000256" key="7">
    <source>
        <dbReference type="ARBA" id="ARBA00033367"/>
    </source>
</evidence>
<sequence length="488" mass="56438">MRQRIENAQKEIDSKKMIVQNGKMRQHYHFMPQSGWMNDPNGLIFFNGQYHVFYQTNPYNGFWDCMHWGHAVSKDLVHWEYLPLALAPSEEYDDYQKGGCFSGSAIEHEGKLYVFYTATANHGNGSEQSQCLAISEDGINFEKYDGNPLFDAPEGIQPDSFRDPKVWKHENKYYMVVGASRNNRGLALIYESADLYHWNFLNVLAESRGEWGFMWECPDFYQLGDKYVLTFSPMGSGDHTSVYLTGDFDYKTGKFDWHISGEMDWGFDFYAPQSMVAPDGRRLIVAWANEWEWMPLFKDWGPTYQEGWCGFFNVIREVRMCKDGTLAFVPVEEMEKIRENKFTQREIQVTEKPQQLKAGDGISFEMKFTLDLEETDADRVELKLRCGKEKETRCIFDLKNGELLVDRSCADGWSVGTSRSVLKVSEKSLDVHIFSDQSSLEIFTDQYRNNHSNNIFAGNDQDAISISAFGGRAVIRNYEAYGLQECFN</sequence>
<dbReference type="InterPro" id="IPR018053">
    <property type="entry name" value="Glyco_hydro_32_AS"/>
</dbReference>
<evidence type="ECO:0000256" key="3">
    <source>
        <dbReference type="ARBA" id="ARBA00012758"/>
    </source>
</evidence>
<keyword evidence="9" id="KW-0963">Cytoplasm</keyword>